<keyword evidence="2" id="KW-0732">Signal</keyword>
<dbReference type="OrthoDB" id="5589170at2759"/>
<protein>
    <submittedName>
        <fullName evidence="3">Uncharacterized protein</fullName>
    </submittedName>
</protein>
<proteinExistence type="predicted"/>
<evidence type="ECO:0000256" key="1">
    <source>
        <dbReference type="SAM" id="MobiDB-lite"/>
    </source>
</evidence>
<feature type="region of interest" description="Disordered" evidence="1">
    <location>
        <begin position="221"/>
        <end position="243"/>
    </location>
</feature>
<dbReference type="AlphaFoldDB" id="A0A9W8H6B8"/>
<dbReference type="Proteomes" id="UP001140217">
    <property type="component" value="Unassembled WGS sequence"/>
</dbReference>
<feature type="region of interest" description="Disordered" evidence="1">
    <location>
        <begin position="1"/>
        <end position="24"/>
    </location>
</feature>
<evidence type="ECO:0000313" key="3">
    <source>
        <dbReference type="EMBL" id="KAJ2779081.1"/>
    </source>
</evidence>
<evidence type="ECO:0000313" key="4">
    <source>
        <dbReference type="Proteomes" id="UP001140217"/>
    </source>
</evidence>
<reference evidence="3" key="1">
    <citation type="submission" date="2022-07" db="EMBL/GenBank/DDBJ databases">
        <title>Phylogenomic reconstructions and comparative analyses of Kickxellomycotina fungi.</title>
        <authorList>
            <person name="Reynolds N.K."/>
            <person name="Stajich J.E."/>
            <person name="Barry K."/>
            <person name="Grigoriev I.V."/>
            <person name="Crous P."/>
            <person name="Smith M.E."/>
        </authorList>
    </citation>
    <scope>NUCLEOTIDE SEQUENCE</scope>
    <source>
        <strain evidence="3">NBRC 105414</strain>
    </source>
</reference>
<sequence>MHSPRPARRAAPNPRSHRRPQSRPGPARLLALLLLLLAGLLALVPAALGADAQPPPGNINPLGITFAYTLAWADAGQATFGASLQATAQPTHAAGTQWSILMRFTPDAQANVTAISDGCGLGTYDYASWALLPSKRQPFAPVHFTVRTGGQLGAGDQLAKYAVPASMILVPQARPAADSTGYILIRDRDYTVDEPSDPTKIPTAAFGAWLSLISAEAAPIPPSSSKTVGDSGDAAAHGTSTSHDEMATVLPPVKFIKGDPNYDPDVDRIGTIYSAPRVGPALVNTVLGIGLLAHIAGTIRRIQFRRQYRLSVLRSKASGSHA</sequence>
<keyword evidence="4" id="KW-1185">Reference proteome</keyword>
<organism evidence="3 4">
    <name type="scientific">Coemansia javaensis</name>
    <dbReference type="NCBI Taxonomy" id="2761396"/>
    <lineage>
        <taxon>Eukaryota</taxon>
        <taxon>Fungi</taxon>
        <taxon>Fungi incertae sedis</taxon>
        <taxon>Zoopagomycota</taxon>
        <taxon>Kickxellomycotina</taxon>
        <taxon>Kickxellomycetes</taxon>
        <taxon>Kickxellales</taxon>
        <taxon>Kickxellaceae</taxon>
        <taxon>Coemansia</taxon>
    </lineage>
</organism>
<name>A0A9W8H6B8_9FUNG</name>
<gene>
    <name evidence="3" type="ORF">H4R18_004209</name>
</gene>
<feature type="chain" id="PRO_5040999073" evidence="2">
    <location>
        <begin position="50"/>
        <end position="322"/>
    </location>
</feature>
<evidence type="ECO:0000256" key="2">
    <source>
        <dbReference type="SAM" id="SignalP"/>
    </source>
</evidence>
<dbReference type="EMBL" id="JANBUL010000194">
    <property type="protein sequence ID" value="KAJ2779081.1"/>
    <property type="molecule type" value="Genomic_DNA"/>
</dbReference>
<comment type="caution">
    <text evidence="3">The sequence shown here is derived from an EMBL/GenBank/DDBJ whole genome shotgun (WGS) entry which is preliminary data.</text>
</comment>
<feature type="signal peptide" evidence="2">
    <location>
        <begin position="1"/>
        <end position="49"/>
    </location>
</feature>
<accession>A0A9W8H6B8</accession>